<dbReference type="PROSITE" id="PS00676">
    <property type="entry name" value="SIGMA54_INTERACT_2"/>
    <property type="match status" value="1"/>
</dbReference>
<dbReference type="Pfam" id="PF00571">
    <property type="entry name" value="CBS"/>
    <property type="match status" value="1"/>
</dbReference>
<keyword evidence="8" id="KW-0129">CBS domain</keyword>
<dbReference type="InterPro" id="IPR000644">
    <property type="entry name" value="CBS_dom"/>
</dbReference>
<sequence>MSFSLRLGVGKMKATDIMCKINPLKIFSNIKEANDIFQKSDTDFVPVIDEEGKYVGIVSKDSLLKEVLSGLTHNDSIKSCLTQHMPSVRSDIELEIIPMSSSGAVVLDCDDQVIGIIRNIDFMRALQSGIDDLQDRMHAVIESAHNGILAVDLSGTIILANRVVAEILEIPVNHLMGHVVTEYIPYSLMPNILTSGQSLYGEKVVLNTTPVLANYSPVEKNGIITGAVCVFQDLSSMDAIHSELDSVKKLIRELESIINSSYDGMYITDGKCLTLNCNEAYQRITGISASEVVGKTMHELVKQGVFDNSVSILVMEKRKSITITQTIKKTNKQVLVTGNPIFDEDGDLFRIVTNVRDVTELYNLQNQLRKSKEQTLLYKTELRHLRSQQAEDTGIIYRSLCMSKIIELSLKLANVDSTVLITGESGTGKELFAKLIHKHGKGINKPFIKINCAAIPEQLLESELFGYDPGAFTGAKKEGKPGLFELAHNGTLFLDEVAEMPLLLQSKLLRVLQERQIVRVGGTIPFDINVRIIAATNRDLPKMVNEGNFRGDLYYRLMVVPIELPPLRERQEDIPLLVKYFVDKLNSRYGHKYHVSAQLLNALADYPWPGNIRELANIIERLVITTNEDELSVDLLPETIYKKELLPGYSSQLQDAVAQAEAYLISETYKEWKSWTKVAEILGVNKSTIYRKALKHGLLK</sequence>
<evidence type="ECO:0000259" key="12">
    <source>
        <dbReference type="PROSITE" id="PS51371"/>
    </source>
</evidence>
<keyword evidence="4" id="KW-0805">Transcription regulation</keyword>
<dbReference type="Pfam" id="PF00989">
    <property type="entry name" value="PAS"/>
    <property type="match status" value="2"/>
</dbReference>
<evidence type="ECO:0000256" key="8">
    <source>
        <dbReference type="PROSITE-ProRule" id="PRU00703"/>
    </source>
</evidence>
<dbReference type="InterPro" id="IPR009057">
    <property type="entry name" value="Homeodomain-like_sf"/>
</dbReference>
<dbReference type="PROSITE" id="PS50045">
    <property type="entry name" value="SIGMA54_INTERACT_4"/>
    <property type="match status" value="1"/>
</dbReference>
<dbReference type="NCBIfam" id="TIGR00229">
    <property type="entry name" value="sensory_box"/>
    <property type="match status" value="1"/>
</dbReference>
<dbReference type="SUPFAM" id="SSF46689">
    <property type="entry name" value="Homeodomain-like"/>
    <property type="match status" value="1"/>
</dbReference>
<dbReference type="PANTHER" id="PTHR32071:SF57">
    <property type="entry name" value="C4-DICARBOXYLATE TRANSPORT TRANSCRIPTIONAL REGULATORY PROTEIN DCTD"/>
    <property type="match status" value="1"/>
</dbReference>
<evidence type="ECO:0000313" key="14">
    <source>
        <dbReference type="Proteomes" id="UP000298460"/>
    </source>
</evidence>
<evidence type="ECO:0000256" key="2">
    <source>
        <dbReference type="ARBA" id="ARBA00022797"/>
    </source>
</evidence>
<evidence type="ECO:0000313" key="13">
    <source>
        <dbReference type="EMBL" id="TGE38975.1"/>
    </source>
</evidence>
<dbReference type="Pfam" id="PF00158">
    <property type="entry name" value="Sigma54_activat"/>
    <property type="match status" value="1"/>
</dbReference>
<dbReference type="InterPro" id="IPR000014">
    <property type="entry name" value="PAS"/>
</dbReference>
<dbReference type="InterPro" id="IPR035965">
    <property type="entry name" value="PAS-like_dom_sf"/>
</dbReference>
<dbReference type="GO" id="GO:0006355">
    <property type="term" value="P:regulation of DNA-templated transcription"/>
    <property type="evidence" value="ECO:0007669"/>
    <property type="project" value="InterPro"/>
</dbReference>
<dbReference type="InterPro" id="IPR030828">
    <property type="entry name" value="HTH_TyrR"/>
</dbReference>
<keyword evidence="3" id="KW-0067">ATP-binding</keyword>
<evidence type="ECO:0000259" key="9">
    <source>
        <dbReference type="PROSITE" id="PS50045"/>
    </source>
</evidence>
<dbReference type="PROSITE" id="PS00688">
    <property type="entry name" value="SIGMA54_INTERACT_3"/>
    <property type="match status" value="1"/>
</dbReference>
<dbReference type="SUPFAM" id="SSF54631">
    <property type="entry name" value="CBS-domain pair"/>
    <property type="match status" value="1"/>
</dbReference>
<dbReference type="InterPro" id="IPR046342">
    <property type="entry name" value="CBS_dom_sf"/>
</dbReference>
<dbReference type="CDD" id="cd02205">
    <property type="entry name" value="CBS_pair_SF"/>
    <property type="match status" value="1"/>
</dbReference>
<dbReference type="SUPFAM" id="SSF52540">
    <property type="entry name" value="P-loop containing nucleoside triphosphate hydrolases"/>
    <property type="match status" value="1"/>
</dbReference>
<dbReference type="InterPro" id="IPR025944">
    <property type="entry name" value="Sigma_54_int_dom_CS"/>
</dbReference>
<dbReference type="PROSITE" id="PS51371">
    <property type="entry name" value="CBS"/>
    <property type="match status" value="1"/>
</dbReference>
<evidence type="ECO:0000256" key="7">
    <source>
        <dbReference type="ARBA" id="ARBA00029500"/>
    </source>
</evidence>
<keyword evidence="5" id="KW-0238">DNA-binding</keyword>
<dbReference type="Gene3D" id="1.10.8.60">
    <property type="match status" value="1"/>
</dbReference>
<dbReference type="Pfam" id="PF18024">
    <property type="entry name" value="HTH_50"/>
    <property type="match status" value="1"/>
</dbReference>
<dbReference type="Gene3D" id="3.40.50.300">
    <property type="entry name" value="P-loop containing nucleotide triphosphate hydrolases"/>
    <property type="match status" value="1"/>
</dbReference>
<feature type="domain" description="Sigma-54 factor interaction" evidence="9">
    <location>
        <begin position="395"/>
        <end position="624"/>
    </location>
</feature>
<dbReference type="PROSITE" id="PS50113">
    <property type="entry name" value="PAC"/>
    <property type="match status" value="1"/>
</dbReference>
<gene>
    <name evidence="13" type="ORF">E4K67_05770</name>
</gene>
<dbReference type="CDD" id="cd00009">
    <property type="entry name" value="AAA"/>
    <property type="match status" value="1"/>
</dbReference>
<keyword evidence="6" id="KW-0804">Transcription</keyword>
<accession>A0A4Z0R947</accession>
<dbReference type="Gene3D" id="3.10.580.10">
    <property type="entry name" value="CBS-domain"/>
    <property type="match status" value="1"/>
</dbReference>
<proteinExistence type="predicted"/>
<dbReference type="CDD" id="cd00130">
    <property type="entry name" value="PAS"/>
    <property type="match status" value="2"/>
</dbReference>
<dbReference type="PANTHER" id="PTHR32071">
    <property type="entry name" value="TRANSCRIPTIONAL REGULATORY PROTEIN"/>
    <property type="match status" value="1"/>
</dbReference>
<evidence type="ECO:0000256" key="4">
    <source>
        <dbReference type="ARBA" id="ARBA00023015"/>
    </source>
</evidence>
<dbReference type="EMBL" id="SPQQ01000002">
    <property type="protein sequence ID" value="TGE38975.1"/>
    <property type="molecule type" value="Genomic_DNA"/>
</dbReference>
<reference evidence="13 14" key="1">
    <citation type="submission" date="2019-03" db="EMBL/GenBank/DDBJ databases">
        <title>Draft Genome Sequence of Desulfosporosinus fructosivorans Strain 63.6F, Isolated from Marine Sediment in the Baltic Sea.</title>
        <authorList>
            <person name="Hausmann B."/>
            <person name="Vandieken V."/>
            <person name="Pjevac P."/>
            <person name="Schreck K."/>
            <person name="Herbold C.W."/>
            <person name="Loy A."/>
        </authorList>
    </citation>
    <scope>NUCLEOTIDE SEQUENCE [LARGE SCALE GENOMIC DNA]</scope>
    <source>
        <strain evidence="13 14">63.6F</strain>
    </source>
</reference>
<dbReference type="PROSITE" id="PS50112">
    <property type="entry name" value="PAS"/>
    <property type="match status" value="2"/>
</dbReference>
<keyword evidence="2" id="KW-0058">Aromatic hydrocarbons catabolism</keyword>
<dbReference type="Pfam" id="PF25601">
    <property type="entry name" value="AAA_lid_14"/>
    <property type="match status" value="1"/>
</dbReference>
<dbReference type="Gene3D" id="1.10.10.60">
    <property type="entry name" value="Homeodomain-like"/>
    <property type="match status" value="1"/>
</dbReference>
<dbReference type="AlphaFoldDB" id="A0A4Z0R947"/>
<dbReference type="InterPro" id="IPR013767">
    <property type="entry name" value="PAS_fold"/>
</dbReference>
<dbReference type="SMART" id="SM00091">
    <property type="entry name" value="PAS"/>
    <property type="match status" value="2"/>
</dbReference>
<dbReference type="FunFam" id="3.40.50.300:FF:000006">
    <property type="entry name" value="DNA-binding transcriptional regulator NtrC"/>
    <property type="match status" value="1"/>
</dbReference>
<evidence type="ECO:0000256" key="5">
    <source>
        <dbReference type="ARBA" id="ARBA00023125"/>
    </source>
</evidence>
<keyword evidence="1" id="KW-0547">Nucleotide-binding</keyword>
<evidence type="ECO:0000256" key="6">
    <source>
        <dbReference type="ARBA" id="ARBA00023163"/>
    </source>
</evidence>
<evidence type="ECO:0000259" key="10">
    <source>
        <dbReference type="PROSITE" id="PS50112"/>
    </source>
</evidence>
<feature type="domain" description="PAS" evidence="10">
    <location>
        <begin position="250"/>
        <end position="301"/>
    </location>
</feature>
<dbReference type="PROSITE" id="PS00675">
    <property type="entry name" value="SIGMA54_INTERACT_1"/>
    <property type="match status" value="1"/>
</dbReference>
<dbReference type="SUPFAM" id="SSF55785">
    <property type="entry name" value="PYP-like sensor domain (PAS domain)"/>
    <property type="match status" value="2"/>
</dbReference>
<keyword evidence="14" id="KW-1185">Reference proteome</keyword>
<dbReference type="InterPro" id="IPR058031">
    <property type="entry name" value="AAA_lid_NorR"/>
</dbReference>
<dbReference type="GO" id="GO:0005524">
    <property type="term" value="F:ATP binding"/>
    <property type="evidence" value="ECO:0007669"/>
    <property type="project" value="UniProtKB-KW"/>
</dbReference>
<name>A0A4Z0R947_9FIRM</name>
<dbReference type="Gene3D" id="3.30.450.20">
    <property type="entry name" value="PAS domain"/>
    <property type="match status" value="2"/>
</dbReference>
<dbReference type="GO" id="GO:0003677">
    <property type="term" value="F:DNA binding"/>
    <property type="evidence" value="ECO:0007669"/>
    <property type="project" value="UniProtKB-KW"/>
</dbReference>
<dbReference type="SMART" id="SM00382">
    <property type="entry name" value="AAA"/>
    <property type="match status" value="1"/>
</dbReference>
<evidence type="ECO:0000256" key="3">
    <source>
        <dbReference type="ARBA" id="ARBA00022840"/>
    </source>
</evidence>
<dbReference type="InterPro" id="IPR025662">
    <property type="entry name" value="Sigma_54_int_dom_ATP-bd_1"/>
</dbReference>
<dbReference type="InterPro" id="IPR003593">
    <property type="entry name" value="AAA+_ATPase"/>
</dbReference>
<comment type="caution">
    <text evidence="13">The sequence shown here is derived from an EMBL/GenBank/DDBJ whole genome shotgun (WGS) entry which is preliminary data.</text>
</comment>
<dbReference type="InterPro" id="IPR000700">
    <property type="entry name" value="PAS-assoc_C"/>
</dbReference>
<protein>
    <recommendedName>
        <fullName evidence="7">HTH-type transcriptional regulatory protein TyrR</fullName>
    </recommendedName>
</protein>
<feature type="domain" description="PAC" evidence="11">
    <location>
        <begin position="317"/>
        <end position="370"/>
    </location>
</feature>
<feature type="domain" description="CBS" evidence="12">
    <location>
        <begin position="12"/>
        <end position="76"/>
    </location>
</feature>
<evidence type="ECO:0000256" key="1">
    <source>
        <dbReference type="ARBA" id="ARBA00022741"/>
    </source>
</evidence>
<dbReference type="InterPro" id="IPR025943">
    <property type="entry name" value="Sigma_54_int_dom_ATP-bd_2"/>
</dbReference>
<dbReference type="Proteomes" id="UP000298460">
    <property type="component" value="Unassembled WGS sequence"/>
</dbReference>
<organism evidence="13 14">
    <name type="scientific">Desulfosporosinus fructosivorans</name>
    <dbReference type="NCBI Taxonomy" id="2018669"/>
    <lineage>
        <taxon>Bacteria</taxon>
        <taxon>Bacillati</taxon>
        <taxon>Bacillota</taxon>
        <taxon>Clostridia</taxon>
        <taxon>Eubacteriales</taxon>
        <taxon>Desulfitobacteriaceae</taxon>
        <taxon>Desulfosporosinus</taxon>
    </lineage>
</organism>
<feature type="domain" description="PAS" evidence="10">
    <location>
        <begin position="133"/>
        <end position="184"/>
    </location>
</feature>
<evidence type="ECO:0000259" key="11">
    <source>
        <dbReference type="PROSITE" id="PS50113"/>
    </source>
</evidence>
<dbReference type="InterPro" id="IPR027417">
    <property type="entry name" value="P-loop_NTPase"/>
</dbReference>
<dbReference type="InterPro" id="IPR002078">
    <property type="entry name" value="Sigma_54_int"/>
</dbReference>